<proteinExistence type="predicted"/>
<name>A0AAV2HH43_LYMST</name>
<dbReference type="SUPFAM" id="SSF47769">
    <property type="entry name" value="SAM/Pointed domain"/>
    <property type="match status" value="1"/>
</dbReference>
<dbReference type="Pfam" id="PF00023">
    <property type="entry name" value="Ank"/>
    <property type="match status" value="1"/>
</dbReference>
<evidence type="ECO:0000256" key="2">
    <source>
        <dbReference type="SAM" id="MobiDB-lite"/>
    </source>
</evidence>
<feature type="domain" description="SAM" evidence="3">
    <location>
        <begin position="359"/>
        <end position="422"/>
    </location>
</feature>
<keyword evidence="1" id="KW-0040">ANK repeat</keyword>
<dbReference type="Gene3D" id="1.25.40.20">
    <property type="entry name" value="Ankyrin repeat-containing domain"/>
    <property type="match status" value="1"/>
</dbReference>
<dbReference type="AlphaFoldDB" id="A0AAV2HH43"/>
<dbReference type="InterPro" id="IPR001660">
    <property type="entry name" value="SAM"/>
</dbReference>
<dbReference type="SMART" id="SM00454">
    <property type="entry name" value="SAM"/>
    <property type="match status" value="1"/>
</dbReference>
<reference evidence="4 5" key="1">
    <citation type="submission" date="2024-04" db="EMBL/GenBank/DDBJ databases">
        <authorList>
            <consortium name="Genoscope - CEA"/>
            <person name="William W."/>
        </authorList>
    </citation>
    <scope>NUCLEOTIDE SEQUENCE [LARGE SCALE GENOMIC DNA]</scope>
</reference>
<dbReference type="EMBL" id="CAXITT010000086">
    <property type="protein sequence ID" value="CAL1531351.1"/>
    <property type="molecule type" value="Genomic_DNA"/>
</dbReference>
<comment type="caution">
    <text evidence="4">The sequence shown here is derived from an EMBL/GenBank/DDBJ whole genome shotgun (WGS) entry which is preliminary data.</text>
</comment>
<feature type="repeat" description="ANK" evidence="1">
    <location>
        <begin position="154"/>
        <end position="186"/>
    </location>
</feature>
<feature type="compositionally biased region" description="Polar residues" evidence="2">
    <location>
        <begin position="327"/>
        <end position="351"/>
    </location>
</feature>
<sequence length="582" mass="65680">MSFIPADEEDEYDSEECYWDEDSIFEEKPKYYKQIQNCEKDHGREIHNHENHLNFNQNGLNSHISGAQELDTMTKMKEMRNGNSSPAKETTFFWDGLNSPSKHFVHRHTSNTPKFMNSVVYTMEDLKYAIFRGNSDLAIKCLSQGLPLNEPYRDGWSALMYAANYANPKIIQLLLEKGADPSYQYDMFTTLMSACLSNNTPNEEDVAECVKILLTTGADINAQDRMHTTPLMLASKEGHLTAVKQLIKHEAEVNKQDTRGWTALTWAAQRGRKDIVMVLLEAGADPNIKHQDKLTVKDLAANLPTDEILALLEHRTPKIVHRDFPQHTDNSPASYSMSRQQPSNSTLSSGDALSRLRDSRYDELEVFLIGLDLTDLVGKFQQQLIDLSLLMTLTEQDLINAGVDQIGARKKILDAVRAVHKKGWEPSSLVSIHFNKKISCADAVAMVANSSKHLRYIGSTVVYVKEQLRRHPDTITQPTDTVSPLQLSRNIEDALKNVTALRSQLQILQSSLVKEMKKRQLEPADLVKKDGFLKCQRKQVTLWTLTLVISACLAASAYCYRDNLTVLPSKITGLFNIHGAKT</sequence>
<dbReference type="SMART" id="SM00248">
    <property type="entry name" value="ANK"/>
    <property type="match status" value="5"/>
</dbReference>
<dbReference type="PROSITE" id="PS50105">
    <property type="entry name" value="SAM_DOMAIN"/>
    <property type="match status" value="1"/>
</dbReference>
<evidence type="ECO:0000259" key="3">
    <source>
        <dbReference type="PROSITE" id="PS50105"/>
    </source>
</evidence>
<feature type="repeat" description="ANK" evidence="1">
    <location>
        <begin position="259"/>
        <end position="291"/>
    </location>
</feature>
<evidence type="ECO:0000313" key="5">
    <source>
        <dbReference type="Proteomes" id="UP001497497"/>
    </source>
</evidence>
<dbReference type="PROSITE" id="PS50088">
    <property type="entry name" value="ANK_REPEAT"/>
    <property type="match status" value="4"/>
</dbReference>
<dbReference type="PANTHER" id="PTHR24157:SF3">
    <property type="entry name" value="ANKYRIN REPEAT, SAM AND BASIC LEUCINE ZIPPER DOMAIN-CONTAINING PROTEIN 1"/>
    <property type="match status" value="1"/>
</dbReference>
<gene>
    <name evidence="4" type="ORF">GSLYS_00005446001</name>
</gene>
<organism evidence="4 5">
    <name type="scientific">Lymnaea stagnalis</name>
    <name type="common">Great pond snail</name>
    <name type="synonym">Helix stagnalis</name>
    <dbReference type="NCBI Taxonomy" id="6523"/>
    <lineage>
        <taxon>Eukaryota</taxon>
        <taxon>Metazoa</taxon>
        <taxon>Spiralia</taxon>
        <taxon>Lophotrochozoa</taxon>
        <taxon>Mollusca</taxon>
        <taxon>Gastropoda</taxon>
        <taxon>Heterobranchia</taxon>
        <taxon>Euthyneura</taxon>
        <taxon>Panpulmonata</taxon>
        <taxon>Hygrophila</taxon>
        <taxon>Lymnaeoidea</taxon>
        <taxon>Lymnaeidae</taxon>
        <taxon>Lymnaea</taxon>
    </lineage>
</organism>
<dbReference type="Gene3D" id="1.10.150.50">
    <property type="entry name" value="Transcription Factor, Ets-1"/>
    <property type="match status" value="1"/>
</dbReference>
<keyword evidence="5" id="KW-1185">Reference proteome</keyword>
<dbReference type="GO" id="GO:0071546">
    <property type="term" value="C:pi-body"/>
    <property type="evidence" value="ECO:0007669"/>
    <property type="project" value="TreeGrafter"/>
</dbReference>
<evidence type="ECO:0000256" key="1">
    <source>
        <dbReference type="PROSITE-ProRule" id="PRU00023"/>
    </source>
</evidence>
<dbReference type="InterPro" id="IPR013761">
    <property type="entry name" value="SAM/pointed_sf"/>
</dbReference>
<dbReference type="PANTHER" id="PTHR24157">
    <property type="entry name" value="ANKYRIN REPEAT, SAM AND BASIC LEUCINE ZIPPER DOMAIN-CONTAINING PROTEIN 1"/>
    <property type="match status" value="1"/>
</dbReference>
<dbReference type="PROSITE" id="PS50297">
    <property type="entry name" value="ANK_REP_REGION"/>
    <property type="match status" value="3"/>
</dbReference>
<dbReference type="SUPFAM" id="SSF48403">
    <property type="entry name" value="Ankyrin repeat"/>
    <property type="match status" value="1"/>
</dbReference>
<feature type="repeat" description="ANK" evidence="1">
    <location>
        <begin position="226"/>
        <end position="258"/>
    </location>
</feature>
<dbReference type="InterPro" id="IPR036770">
    <property type="entry name" value="Ankyrin_rpt-contain_sf"/>
</dbReference>
<evidence type="ECO:0000313" key="4">
    <source>
        <dbReference type="EMBL" id="CAL1531351.1"/>
    </source>
</evidence>
<protein>
    <recommendedName>
        <fullName evidence="3">SAM domain-containing protein</fullName>
    </recommendedName>
</protein>
<dbReference type="Pfam" id="PF00536">
    <property type="entry name" value="SAM_1"/>
    <property type="match status" value="1"/>
</dbReference>
<accession>A0AAV2HH43</accession>
<dbReference type="Pfam" id="PF12796">
    <property type="entry name" value="Ank_2"/>
    <property type="match status" value="1"/>
</dbReference>
<feature type="region of interest" description="Disordered" evidence="2">
    <location>
        <begin position="320"/>
        <end position="351"/>
    </location>
</feature>
<dbReference type="InterPro" id="IPR002110">
    <property type="entry name" value="Ankyrin_rpt"/>
</dbReference>
<feature type="repeat" description="ANK" evidence="1">
    <location>
        <begin position="186"/>
        <end position="225"/>
    </location>
</feature>
<dbReference type="Proteomes" id="UP001497497">
    <property type="component" value="Unassembled WGS sequence"/>
</dbReference>